<accession>A0A2P5I9C3</accession>
<dbReference type="STRING" id="158607.A0A2P5I9C3"/>
<dbReference type="Pfam" id="PF02137">
    <property type="entry name" value="A_deamin"/>
    <property type="match status" value="1"/>
</dbReference>
<dbReference type="GO" id="GO:0043829">
    <property type="term" value="F:tRNA-specific adenosine-37 deaminase activity"/>
    <property type="evidence" value="ECO:0007669"/>
    <property type="project" value="TreeGrafter"/>
</dbReference>
<dbReference type="GO" id="GO:0002100">
    <property type="term" value="P:tRNA wobble adenosine to inosine editing"/>
    <property type="evidence" value="ECO:0007669"/>
    <property type="project" value="InterPro"/>
</dbReference>
<dbReference type="OrthoDB" id="10268011at2759"/>
<keyword evidence="3" id="KW-1185">Reference proteome</keyword>
<reference evidence="2" key="1">
    <citation type="submission" date="2017-09" db="EMBL/GenBank/DDBJ databases">
        <title>Polyketide synthases of a Diaporthe helianthi virulent isolate.</title>
        <authorList>
            <person name="Baroncelli R."/>
        </authorList>
    </citation>
    <scope>NUCLEOTIDE SEQUENCE [LARGE SCALE GENOMIC DNA]</scope>
    <source>
        <strain evidence="2">7/96</strain>
    </source>
</reference>
<dbReference type="InterPro" id="IPR002466">
    <property type="entry name" value="A_deamin"/>
</dbReference>
<dbReference type="Proteomes" id="UP000094444">
    <property type="component" value="Unassembled WGS sequence"/>
</dbReference>
<gene>
    <name evidence="2" type="ORF">DHEL01_v202520</name>
</gene>
<dbReference type="InParanoid" id="A0A2P5I9C3"/>
<dbReference type="InterPro" id="IPR042935">
    <property type="entry name" value="Tad1"/>
</dbReference>
<dbReference type="PANTHER" id="PTHR47803:SF1">
    <property type="entry name" value="TRNA-SPECIFIC ADENOSINE DEAMINASE 1"/>
    <property type="match status" value="1"/>
</dbReference>
<name>A0A2P5I9C3_DIAHE</name>
<evidence type="ECO:0000259" key="1">
    <source>
        <dbReference type="PROSITE" id="PS50141"/>
    </source>
</evidence>
<dbReference type="EMBL" id="MAVT02000138">
    <property type="protein sequence ID" value="POS79095.1"/>
    <property type="molecule type" value="Genomic_DNA"/>
</dbReference>
<organism evidence="2 3">
    <name type="scientific">Diaporthe helianthi</name>
    <dbReference type="NCBI Taxonomy" id="158607"/>
    <lineage>
        <taxon>Eukaryota</taxon>
        <taxon>Fungi</taxon>
        <taxon>Dikarya</taxon>
        <taxon>Ascomycota</taxon>
        <taxon>Pezizomycotina</taxon>
        <taxon>Sordariomycetes</taxon>
        <taxon>Sordariomycetidae</taxon>
        <taxon>Diaporthales</taxon>
        <taxon>Diaporthaceae</taxon>
        <taxon>Diaporthe</taxon>
    </lineage>
</organism>
<dbReference type="FunCoup" id="A0A2P5I9C3">
    <property type="interactions" value="296"/>
</dbReference>
<comment type="caution">
    <text evidence="2">The sequence shown here is derived from an EMBL/GenBank/DDBJ whole genome shotgun (WGS) entry which is preliminary data.</text>
</comment>
<feature type="domain" description="A to I editase" evidence="1">
    <location>
        <begin position="54"/>
        <end position="391"/>
    </location>
</feature>
<evidence type="ECO:0000313" key="2">
    <source>
        <dbReference type="EMBL" id="POS79095.1"/>
    </source>
</evidence>
<sequence length="417" mass="45504">MTIEADEIASIVLELFERLPAKRKPSSRANGTREWVPLAGIVARHGDGSLQCLALATGMKCLPASRLPSAKGRVLHDWHAEVLVIRAFNYFVLQECKAVITDGKDSPYICRRIINTTRDETSDYRPPFFWKEDVTLHMYCSEAPCGDASMELIMSAQQDASPWETPLPPHLISEEGTESAPAPEPALLGRACFGQLGVVRRKPARADAPPSLSKSCSDKLAMRQCTSLLSSPAALLISPAGVYLTSLVLPESQFSAAACERCFSARGRLAPLATLEMQWEGGYAFRPVVVQTTGLEFASSRRGSRHDEGVRYVASNLATAWTRNGLEETSIGGVLQGRKQSDMRAGSAVSRGKIWTLVQEISHYVESAVVSPTLGTYESLKKSPQLTMRSKVKADVRREALKGWVRNTGDDDFGGSC</sequence>
<dbReference type="PROSITE" id="PS50141">
    <property type="entry name" value="A_DEAMIN_EDITASE"/>
    <property type="match status" value="1"/>
</dbReference>
<proteinExistence type="predicted"/>
<protein>
    <submittedName>
        <fullName evidence="2">Adenosine-deaminase</fullName>
    </submittedName>
</protein>
<evidence type="ECO:0000313" key="3">
    <source>
        <dbReference type="Proteomes" id="UP000094444"/>
    </source>
</evidence>
<dbReference type="GO" id="GO:0003723">
    <property type="term" value="F:RNA binding"/>
    <property type="evidence" value="ECO:0007669"/>
    <property type="project" value="InterPro"/>
</dbReference>
<dbReference type="SMART" id="SM00552">
    <property type="entry name" value="ADEAMc"/>
    <property type="match status" value="1"/>
</dbReference>
<dbReference type="AlphaFoldDB" id="A0A2P5I9C3"/>
<dbReference type="PANTHER" id="PTHR47803">
    <property type="entry name" value="TRNA-SPECIFIC ADENOSINE DEAMINASE 1"/>
    <property type="match status" value="1"/>
</dbReference>